<dbReference type="AlphaFoldDB" id="A0A397VZB7"/>
<dbReference type="Gene3D" id="1.10.510.10">
    <property type="entry name" value="Transferase(Phosphotransferase) domain 1"/>
    <property type="match status" value="1"/>
</dbReference>
<dbReference type="SUPFAM" id="SSF56112">
    <property type="entry name" value="Protein kinase-like (PK-like)"/>
    <property type="match status" value="1"/>
</dbReference>
<name>A0A397VZB7_9GLOM</name>
<evidence type="ECO:0000313" key="2">
    <source>
        <dbReference type="Proteomes" id="UP000266673"/>
    </source>
</evidence>
<evidence type="ECO:0000313" key="1">
    <source>
        <dbReference type="EMBL" id="RIB27171.1"/>
    </source>
</evidence>
<gene>
    <name evidence="1" type="ORF">C2G38_2062738</name>
</gene>
<proteinExistence type="predicted"/>
<reference evidence="1 2" key="1">
    <citation type="submission" date="2018-06" db="EMBL/GenBank/DDBJ databases">
        <title>Comparative genomics reveals the genomic features of Rhizophagus irregularis, R. cerebriforme, R. diaphanum and Gigaspora rosea, and their symbiotic lifestyle signature.</title>
        <authorList>
            <person name="Morin E."/>
            <person name="San Clemente H."/>
            <person name="Chen E.C.H."/>
            <person name="De La Providencia I."/>
            <person name="Hainaut M."/>
            <person name="Kuo A."/>
            <person name="Kohler A."/>
            <person name="Murat C."/>
            <person name="Tang N."/>
            <person name="Roy S."/>
            <person name="Loubradou J."/>
            <person name="Henrissat B."/>
            <person name="Grigoriev I.V."/>
            <person name="Corradi N."/>
            <person name="Roux C."/>
            <person name="Martin F.M."/>
        </authorList>
    </citation>
    <scope>NUCLEOTIDE SEQUENCE [LARGE SCALE GENOMIC DNA]</scope>
    <source>
        <strain evidence="1 2">DAOM 194757</strain>
    </source>
</reference>
<dbReference type="Proteomes" id="UP000266673">
    <property type="component" value="Unassembled WGS sequence"/>
</dbReference>
<keyword evidence="2" id="KW-1185">Reference proteome</keyword>
<dbReference type="InterPro" id="IPR011009">
    <property type="entry name" value="Kinase-like_dom_sf"/>
</dbReference>
<dbReference type="EMBL" id="QKWP01000108">
    <property type="protein sequence ID" value="RIB27171.1"/>
    <property type="molecule type" value="Genomic_DNA"/>
</dbReference>
<accession>A0A397VZB7</accession>
<sequence length="106" mass="12394">MWEILYGISVPYNQEFGKRIQIEICSNDLRPTIFGNKTQCYIILMKKCWEKDPVYRPSATNICEILTEWINDENILSKFISYTTSLTDTSVYQDSGLNNLNIDEKI</sequence>
<organism evidence="1 2">
    <name type="scientific">Gigaspora rosea</name>
    <dbReference type="NCBI Taxonomy" id="44941"/>
    <lineage>
        <taxon>Eukaryota</taxon>
        <taxon>Fungi</taxon>
        <taxon>Fungi incertae sedis</taxon>
        <taxon>Mucoromycota</taxon>
        <taxon>Glomeromycotina</taxon>
        <taxon>Glomeromycetes</taxon>
        <taxon>Diversisporales</taxon>
        <taxon>Gigasporaceae</taxon>
        <taxon>Gigaspora</taxon>
    </lineage>
</organism>
<evidence type="ECO:0008006" key="3">
    <source>
        <dbReference type="Google" id="ProtNLM"/>
    </source>
</evidence>
<protein>
    <recommendedName>
        <fullName evidence="3">Serine-threonine/tyrosine-protein kinase catalytic domain-containing protein</fullName>
    </recommendedName>
</protein>
<comment type="caution">
    <text evidence="1">The sequence shown here is derived from an EMBL/GenBank/DDBJ whole genome shotgun (WGS) entry which is preliminary data.</text>
</comment>